<dbReference type="EMBL" id="CP007770">
    <property type="protein sequence ID" value="AJC87364.1"/>
    <property type="molecule type" value="Genomic_DNA"/>
</dbReference>
<evidence type="ECO:0000259" key="1">
    <source>
        <dbReference type="Pfam" id="PF12705"/>
    </source>
</evidence>
<organism evidence="2 3">
    <name type="scientific">Campylobacter insulaenigrae NCTC 12927</name>
    <dbReference type="NCBI Taxonomy" id="1031564"/>
    <lineage>
        <taxon>Bacteria</taxon>
        <taxon>Pseudomonadati</taxon>
        <taxon>Campylobacterota</taxon>
        <taxon>Epsilonproteobacteria</taxon>
        <taxon>Campylobacterales</taxon>
        <taxon>Campylobacteraceae</taxon>
        <taxon>Campylobacter</taxon>
    </lineage>
</organism>
<keyword evidence="2" id="KW-0347">Helicase</keyword>
<dbReference type="InterPro" id="IPR011335">
    <property type="entry name" value="Restrct_endonuc-II-like"/>
</dbReference>
<dbReference type="Pfam" id="PF12705">
    <property type="entry name" value="PDDEXK_1"/>
    <property type="match status" value="1"/>
</dbReference>
<dbReference type="KEGG" id="cis:CINS_0365"/>
<dbReference type="InterPro" id="IPR038726">
    <property type="entry name" value="PDDEXK_AddAB-type"/>
</dbReference>
<protein>
    <submittedName>
        <fullName evidence="2">Exonuclease V, helicase AddB</fullName>
        <ecNumber evidence="2">3.1.11.5</ecNumber>
    </submittedName>
</protein>
<evidence type="ECO:0000313" key="2">
    <source>
        <dbReference type="EMBL" id="AJC87364.1"/>
    </source>
</evidence>
<gene>
    <name evidence="2" type="primary">addB</name>
    <name evidence="2" type="ORF">CINS_0365</name>
</gene>
<reference evidence="2 3" key="1">
    <citation type="journal article" date="2014" name="Genome Biol. Evol.">
        <title>Comparative Genomics of the Campylobacter lari Group.</title>
        <authorList>
            <person name="Miller W.G."/>
            <person name="Yee E."/>
            <person name="Chapman M.H."/>
            <person name="Smith T.P."/>
            <person name="Bono J.L."/>
            <person name="Huynh S."/>
            <person name="Parker C.T."/>
            <person name="Vandamme P."/>
            <person name="Luong K."/>
            <person name="Korlach J."/>
        </authorList>
    </citation>
    <scope>NUCLEOTIDE SEQUENCE [LARGE SCALE GENOMIC DNA]</scope>
    <source>
        <strain evidence="2 3">NCTC 12927</strain>
    </source>
</reference>
<dbReference type="HOGENOM" id="CLU_020071_0_0_7"/>
<evidence type="ECO:0000313" key="3">
    <source>
        <dbReference type="Proteomes" id="UP000031163"/>
    </source>
</evidence>
<dbReference type="STRING" id="1031564.CINS_0365"/>
<sequence length="796" mass="95289">MKLLVFSSSRATRKYYEDKLRENLLVDQAINMADFMQKIIFSSYFKASSYERLLLMKKACERTKNLEKELKISSNFFVFLKNNAYLFSFFKELSVSKKSIKDLYYNDVYAQYDEHLKILEELFDNYLILLKEQNLYDDISLSYEYEINTSFIKNYDEIIFDFQGFISDFEEEILEKIKKYIPLKIKFSCTKFNKDFLINFKLIQNIEFKENYNYLYDCNHNKILKEESFYKNTQVSYKKFNLRSLQVAFVFEKINSFLKNGIRAKDIVVITPDEDFSELLRLYDKNNVLNFAVGKNIKNTHFYHKLKTLYLAAKDEEYNYKKLDLANDEVLNLHDCNLHIFNTKEQFDIFKKYFDEKVDFDFFEKIIQDLLIESDDELIYKIQEELVFISELIKHYKLSLCQILELFFMQIDDIKLSSVGGGEVTVMGLLESRGLNFDGVIVVDFNDEFIPKRVASELFLNNEIRKKAGLITHIQRENLQRHYYYMLLVKAKFIGISYVENEEKIKSRFLKELDFVFIEDNIYSNVAYAKYFQSQKENSSFNLEPITHIKAKHDYFKNDLSFSRLNLLINYGLDYYYKYVLHLKEPKKLDNTMKTNEFGNCIHKALEIYYTQKSKNNFDYKIFMDVVKNLKDYSLDSLNLALIQEIFKEFEKMDNEHFKQGYVVEKCEFIPSKKEFIADNGVKIYSVGCIDRLDNNNTERMIIDYKSGKINEKSYQLAFYKFLLENQNSLVNLKACFYDLKNIKIIYENAESKSVQELKDLLNELSKEPLEKEFFNHKNDNTYSFYTMLYKKEFKL</sequence>
<dbReference type="SUPFAM" id="SSF52540">
    <property type="entry name" value="P-loop containing nucleoside triphosphate hydrolases"/>
    <property type="match status" value="1"/>
</dbReference>
<accession>A0A0A8H388</accession>
<feature type="domain" description="PD-(D/E)XK endonuclease-like" evidence="1">
    <location>
        <begin position="560"/>
        <end position="765"/>
    </location>
</feature>
<dbReference type="InterPro" id="IPR011604">
    <property type="entry name" value="PDDEXK-like_dom_sf"/>
</dbReference>
<proteinExistence type="predicted"/>
<keyword evidence="2" id="KW-0547">Nucleotide-binding</keyword>
<dbReference type="Proteomes" id="UP000031163">
    <property type="component" value="Chromosome"/>
</dbReference>
<dbReference type="GeneID" id="74431180"/>
<keyword evidence="2" id="KW-0269">Exonuclease</keyword>
<dbReference type="RefSeq" id="WP_039649358.1">
    <property type="nucleotide sequence ID" value="NZ_CP007770.1"/>
</dbReference>
<keyword evidence="2" id="KW-0067">ATP-binding</keyword>
<dbReference type="EC" id="3.1.11.5" evidence="2"/>
<dbReference type="GO" id="GO:0004386">
    <property type="term" value="F:helicase activity"/>
    <property type="evidence" value="ECO:0007669"/>
    <property type="project" value="UniProtKB-KW"/>
</dbReference>
<dbReference type="SUPFAM" id="SSF52980">
    <property type="entry name" value="Restriction endonuclease-like"/>
    <property type="match status" value="1"/>
</dbReference>
<dbReference type="Gene3D" id="3.90.320.10">
    <property type="match status" value="1"/>
</dbReference>
<dbReference type="InterPro" id="IPR027417">
    <property type="entry name" value="P-loop_NTPase"/>
</dbReference>
<name>A0A0A8H388_9BACT</name>
<dbReference type="AlphaFoldDB" id="A0A0A8H388"/>
<keyword evidence="2" id="KW-0540">Nuclease</keyword>
<dbReference type="GO" id="GO:0008854">
    <property type="term" value="F:exodeoxyribonuclease V activity"/>
    <property type="evidence" value="ECO:0007669"/>
    <property type="project" value="UniProtKB-EC"/>
</dbReference>
<keyword evidence="2" id="KW-0378">Hydrolase</keyword>